<evidence type="ECO:0000256" key="2">
    <source>
        <dbReference type="ARBA" id="ARBA00007251"/>
    </source>
</evidence>
<dbReference type="Pfam" id="PF01008">
    <property type="entry name" value="IF-2B"/>
    <property type="match status" value="1"/>
</dbReference>
<feature type="compositionally biased region" description="Polar residues" evidence="10">
    <location>
        <begin position="197"/>
        <end position="206"/>
    </location>
</feature>
<evidence type="ECO:0000256" key="4">
    <source>
        <dbReference type="ARBA" id="ARBA00022540"/>
    </source>
</evidence>
<evidence type="ECO:0000256" key="8">
    <source>
        <dbReference type="ARBA" id="ARBA00046432"/>
    </source>
</evidence>
<evidence type="ECO:0000313" key="12">
    <source>
        <dbReference type="Proteomes" id="UP000262825"/>
    </source>
</evidence>
<dbReference type="EMBL" id="UFAJ01000706">
    <property type="protein sequence ID" value="SSD61447.1"/>
    <property type="molecule type" value="Genomic_DNA"/>
</dbReference>
<dbReference type="SUPFAM" id="SSF100950">
    <property type="entry name" value="NagB/RpiA/CoA transferase-like"/>
    <property type="match status" value="1"/>
</dbReference>
<feature type="compositionally biased region" description="Polar residues" evidence="10">
    <location>
        <begin position="1"/>
        <end position="23"/>
    </location>
</feature>
<dbReference type="PANTHER" id="PTHR10233">
    <property type="entry name" value="TRANSLATION INITIATION FACTOR EIF-2B"/>
    <property type="match status" value="1"/>
</dbReference>
<feature type="compositionally biased region" description="Low complexity" evidence="10">
    <location>
        <begin position="67"/>
        <end position="83"/>
    </location>
</feature>
<protein>
    <recommendedName>
        <fullName evidence="6">Translation initiation factor eIF2B subunit delta</fullName>
    </recommendedName>
    <alternativeName>
        <fullName evidence="7">eIF2B GDP-GTP exchange factor subunit delta</fullName>
    </alternativeName>
</protein>
<dbReference type="Gene3D" id="1.20.120.420">
    <property type="entry name" value="translation initiation factor eif-2b, domain 1"/>
    <property type="match status" value="1"/>
</dbReference>
<name>A0A376B9W6_9ASCO</name>
<dbReference type="Gene3D" id="3.40.50.10470">
    <property type="entry name" value="Translation initiation factor eif-2b, domain 2"/>
    <property type="match status" value="1"/>
</dbReference>
<evidence type="ECO:0000256" key="3">
    <source>
        <dbReference type="ARBA" id="ARBA00022490"/>
    </source>
</evidence>
<feature type="compositionally biased region" description="Low complexity" evidence="10">
    <location>
        <begin position="109"/>
        <end position="118"/>
    </location>
</feature>
<keyword evidence="5" id="KW-0648">Protein biosynthesis</keyword>
<feature type="compositionally biased region" description="Low complexity" evidence="10">
    <location>
        <begin position="182"/>
        <end position="196"/>
    </location>
</feature>
<evidence type="ECO:0000256" key="7">
    <source>
        <dbReference type="ARBA" id="ARBA00044356"/>
    </source>
</evidence>
<gene>
    <name evidence="11" type="ORF">SCODWIG_03208</name>
</gene>
<dbReference type="GO" id="GO:0005829">
    <property type="term" value="C:cytosol"/>
    <property type="evidence" value="ECO:0007669"/>
    <property type="project" value="UniProtKB-SubCell"/>
</dbReference>
<feature type="region of interest" description="Disordered" evidence="10">
    <location>
        <begin position="593"/>
        <end position="617"/>
    </location>
</feature>
<evidence type="ECO:0000256" key="1">
    <source>
        <dbReference type="ARBA" id="ARBA00004514"/>
    </source>
</evidence>
<feature type="region of interest" description="Disordered" evidence="10">
    <location>
        <begin position="1"/>
        <end position="118"/>
    </location>
</feature>
<comment type="subcellular location">
    <subcellularLocation>
        <location evidence="1">Cytoplasm</location>
        <location evidence="1">Cytosol</location>
    </subcellularLocation>
</comment>
<feature type="compositionally biased region" description="Basic and acidic residues" evidence="10">
    <location>
        <begin position="92"/>
        <end position="103"/>
    </location>
</feature>
<dbReference type="InterPro" id="IPR042529">
    <property type="entry name" value="IF_2B-like_C"/>
</dbReference>
<sequence length="667" mass="73101">MSEQNKSTLQEAQATDNIPPTDQSSKKTVKNGVPTKSDTVVNENKLSNKELKELKKKEKASKRAAKKAAASGITIEKQQQQAQLKKEKKQKQRELEKAKEANQKKKASKNNNNNALNKSSLFGHLETAAERRASLLAVSSVISSTKASKITATGLSLPSVVVITSKSGNANVAADLNTSATTTTTTTTAPATASSSGDSSIVNSASTTSAEKTLPVNVAGGNTIVTTEVNSDEENNANTPFSLEDLITPDSIGIPGTCSIIPDTIISEINTTTRLAQQVKDLIISRDLLHPSTLKLTDKISQYKIVGSIPRCLAMLETFKDIISDYSTPQGTTLSRNLTSYLSHQIDFIKKARPLSVTMGNAIRWIKQEISVIDPNTADKIAKKQLLDSIDQFINEKIELADQLIIENASQHIQNNTTIVTYGCSNVITKLLIHNKKEQNKNFKVIICDSRPLFEGRKCAKTLKENGVDVTYCMLNSLAYVFQTLDIDYVFMGAHSILSNGFSYSRVGSAMLAMTAKRKNVPVIVCCESLKFINRVQLDSLTMNELADPNDLISVNEDGHRRKNILLEKFIKEKKKQQEVENVAYSTTTAAGVTSKNNNKKNNKQIETASSTPRQGLEGWEEVPDLNIFNIMYDLTPPEYIKKIVTEFGALPPPSVPVILREYKGSV</sequence>
<feature type="compositionally biased region" description="Polar residues" evidence="10">
    <location>
        <begin position="605"/>
        <end position="614"/>
    </location>
</feature>
<dbReference type="InterPro" id="IPR027363">
    <property type="entry name" value="M1Pi_N"/>
</dbReference>
<evidence type="ECO:0000256" key="9">
    <source>
        <dbReference type="RuleBase" id="RU003814"/>
    </source>
</evidence>
<proteinExistence type="inferred from homology"/>
<evidence type="ECO:0000313" key="11">
    <source>
        <dbReference type="EMBL" id="SSD61447.1"/>
    </source>
</evidence>
<feature type="compositionally biased region" description="Basic residues" evidence="10">
    <location>
        <begin position="57"/>
        <end position="66"/>
    </location>
</feature>
<dbReference type="PANTHER" id="PTHR10233:SF14">
    <property type="entry name" value="TRANSLATION INITIATION FACTOR EIF-2B SUBUNIT DELTA"/>
    <property type="match status" value="1"/>
</dbReference>
<dbReference type="AlphaFoldDB" id="A0A376B9W6"/>
<feature type="compositionally biased region" description="Basic and acidic residues" evidence="10">
    <location>
        <begin position="46"/>
        <end position="56"/>
    </location>
</feature>
<dbReference type="InterPro" id="IPR037171">
    <property type="entry name" value="NagB/RpiA_transferase-like"/>
</dbReference>
<keyword evidence="12" id="KW-1185">Reference proteome</keyword>
<keyword evidence="4 11" id="KW-0396">Initiation factor</keyword>
<reference evidence="12" key="1">
    <citation type="submission" date="2018-06" db="EMBL/GenBank/DDBJ databases">
        <authorList>
            <person name="Guldener U."/>
        </authorList>
    </citation>
    <scope>NUCLEOTIDE SEQUENCE [LARGE SCALE GENOMIC DNA]</scope>
    <source>
        <strain evidence="12">UTAD17</strain>
    </source>
</reference>
<dbReference type="Proteomes" id="UP000262825">
    <property type="component" value="Unassembled WGS sequence"/>
</dbReference>
<organism evidence="11 12">
    <name type="scientific">Saccharomycodes ludwigii</name>
    <dbReference type="NCBI Taxonomy" id="36035"/>
    <lineage>
        <taxon>Eukaryota</taxon>
        <taxon>Fungi</taxon>
        <taxon>Dikarya</taxon>
        <taxon>Ascomycota</taxon>
        <taxon>Saccharomycotina</taxon>
        <taxon>Saccharomycetes</taxon>
        <taxon>Saccharomycodales</taxon>
        <taxon>Saccharomycodaceae</taxon>
        <taxon>Saccharomycodes</taxon>
    </lineage>
</organism>
<dbReference type="InterPro" id="IPR000649">
    <property type="entry name" value="IF-2B-related"/>
</dbReference>
<feature type="region of interest" description="Disordered" evidence="10">
    <location>
        <begin position="182"/>
        <end position="206"/>
    </location>
</feature>
<comment type="subunit">
    <text evidence="8">Component of the translation initiation factor 2B (eIF2B) complex which is a heterodecamer of two sets of five different subunits: alpha, beta, gamma, delta and epsilon. Subunits alpha, beta and delta comprise a regulatory subcomplex and subunits epsilon and gamma comprise a catalytic subcomplex. Within the complex, the hexameric regulatory complex resides at the center, with the two heterodimeric catalytic subcomplexes bound on opposite sides.</text>
</comment>
<evidence type="ECO:0000256" key="5">
    <source>
        <dbReference type="ARBA" id="ARBA00022917"/>
    </source>
</evidence>
<dbReference type="GO" id="GO:0003743">
    <property type="term" value="F:translation initiation factor activity"/>
    <property type="evidence" value="ECO:0007669"/>
    <property type="project" value="UniProtKB-KW"/>
</dbReference>
<evidence type="ECO:0000256" key="6">
    <source>
        <dbReference type="ARBA" id="ARBA00044147"/>
    </source>
</evidence>
<keyword evidence="3" id="KW-0963">Cytoplasm</keyword>
<dbReference type="VEuPathDB" id="FungiDB:SCODWIG_03208"/>
<comment type="similarity">
    <text evidence="2 9">Belongs to the eIF-2B alpha/beta/delta subunits family.</text>
</comment>
<dbReference type="OrthoDB" id="10254737at2759"/>
<accession>A0A376B9W6</accession>
<evidence type="ECO:0000256" key="10">
    <source>
        <dbReference type="SAM" id="MobiDB-lite"/>
    </source>
</evidence>